<gene>
    <name evidence="3" type="ORF">ADN00_15895</name>
</gene>
<dbReference type="Proteomes" id="UP000050417">
    <property type="component" value="Unassembled WGS sequence"/>
</dbReference>
<dbReference type="EMBL" id="LGCL01000040">
    <property type="protein sequence ID" value="KPL71986.1"/>
    <property type="molecule type" value="Genomic_DNA"/>
</dbReference>
<evidence type="ECO:0008006" key="5">
    <source>
        <dbReference type="Google" id="ProtNLM"/>
    </source>
</evidence>
<dbReference type="AlphaFoldDB" id="A0A0N8GLA9"/>
<dbReference type="PANTHER" id="PTHR37835:SF1">
    <property type="entry name" value="ALPHA-CLOSTRIPAIN"/>
    <property type="match status" value="1"/>
</dbReference>
<evidence type="ECO:0000313" key="3">
    <source>
        <dbReference type="EMBL" id="KPL71986.1"/>
    </source>
</evidence>
<dbReference type="RefSeq" id="WP_075064025.1">
    <property type="nucleotide sequence ID" value="NZ_LGCL01000040.1"/>
</dbReference>
<evidence type="ECO:0000313" key="4">
    <source>
        <dbReference type="Proteomes" id="UP000050417"/>
    </source>
</evidence>
<feature type="region of interest" description="Disordered" evidence="1">
    <location>
        <begin position="39"/>
        <end position="59"/>
    </location>
</feature>
<sequence length="740" mass="81619">MKPLYRWILSLTLLVAMIGGLTACDENLDYEEWEYEPAAGEVQDEEDYSQDEQAEADQRVGAALEPAGDGSWLVMLYQDADDETLEEDIFTDLNEAERVGSSDMVQIVAQIDRYEDGFDGDGDWSETRRYYLTADEDLSSIQSEEVENLGEVNMADGEVLKDFVLWAMSEYPADHYALILSDHGTGWPGGWSDPEPANDPDAMLVDGFDDMLYLNEITAVLAEVQAQTGLEKFDLIGMDACLMGSLEVFSALAPYAEYAVASQETEPAMGWAYTAVLEGLNENPAMGGSGLAELIVDTYIDSDSMIIDPDMRAIYLERAYDTDEDISPAALAREEKKSVTLTAVDLARVADLNASVDEMARILSDGINQKVVARARSHAQSFESVFGDDEPSPYIDLGHFVKLLKKESTSERVAAAADAIRAAIDDAVLAEKHGDEKKGATGISIYFPNSGLFEMEGSDYQTYVHVAGDFTNASLWDEFLVYHYTGEPLSESAAPEKQVTAPGAEVVEMTEMEVSGDTASVGEPVTISTTVMGERVGYLYVFTGILGDETGNVYILDIDYLDSDTTKEEDGVIYPDWGDEGEIEIEFDWEPVQFAITDGETYIPALLEPDAYGASLEETSYTVDGYYTFNGGDTRYARLYFSGEGFLYQVMVFSGMEDRGAMAEVIPDEGDTFTVFEQWIESGEDGEVTYWYAESDSLTFGEEPITWDFIEAPVGDYVVGLLVEDLDGNQYEQYVTVSVE</sequence>
<keyword evidence="2" id="KW-0732">Signal</keyword>
<protein>
    <recommendedName>
        <fullName evidence="5">Peptidase C11 clostripain</fullName>
    </recommendedName>
</protein>
<feature type="compositionally biased region" description="Acidic residues" evidence="1">
    <location>
        <begin position="42"/>
        <end position="55"/>
    </location>
</feature>
<feature type="chain" id="PRO_5006025798" description="Peptidase C11 clostripain" evidence="2">
    <location>
        <begin position="24"/>
        <end position="740"/>
    </location>
</feature>
<evidence type="ECO:0000256" key="2">
    <source>
        <dbReference type="SAM" id="SignalP"/>
    </source>
</evidence>
<organism evidence="3 4">
    <name type="scientific">Ornatilinea apprima</name>
    <dbReference type="NCBI Taxonomy" id="1134406"/>
    <lineage>
        <taxon>Bacteria</taxon>
        <taxon>Bacillati</taxon>
        <taxon>Chloroflexota</taxon>
        <taxon>Anaerolineae</taxon>
        <taxon>Anaerolineales</taxon>
        <taxon>Anaerolineaceae</taxon>
        <taxon>Ornatilinea</taxon>
    </lineage>
</organism>
<evidence type="ECO:0000256" key="1">
    <source>
        <dbReference type="SAM" id="MobiDB-lite"/>
    </source>
</evidence>
<dbReference type="InterPro" id="IPR005077">
    <property type="entry name" value="Peptidase_C11"/>
</dbReference>
<dbReference type="Gene3D" id="3.40.50.11970">
    <property type="match status" value="1"/>
</dbReference>
<dbReference type="PANTHER" id="PTHR37835">
    <property type="entry name" value="ALPHA-CLOSTRIPAIN"/>
    <property type="match status" value="1"/>
</dbReference>
<keyword evidence="4" id="KW-1185">Reference proteome</keyword>
<feature type="signal peptide" evidence="2">
    <location>
        <begin position="1"/>
        <end position="23"/>
    </location>
</feature>
<dbReference type="STRING" id="1134406.ADN00_15895"/>
<dbReference type="Pfam" id="PF03415">
    <property type="entry name" value="Peptidase_C11"/>
    <property type="match status" value="1"/>
</dbReference>
<reference evidence="3 4" key="1">
    <citation type="submission" date="2015-07" db="EMBL/GenBank/DDBJ databases">
        <title>Genome sequence of Ornatilinea apprima DSM 23815.</title>
        <authorList>
            <person name="Hemp J."/>
            <person name="Ward L.M."/>
            <person name="Pace L.A."/>
            <person name="Fischer W.W."/>
        </authorList>
    </citation>
    <scope>NUCLEOTIDE SEQUENCE [LARGE SCALE GENOMIC DNA]</scope>
    <source>
        <strain evidence="3 4">P3M-1</strain>
    </source>
</reference>
<name>A0A0N8GLA9_9CHLR</name>
<accession>A0A0N8GLA9</accession>
<dbReference type="PROSITE" id="PS51257">
    <property type="entry name" value="PROKAR_LIPOPROTEIN"/>
    <property type="match status" value="1"/>
</dbReference>
<dbReference type="OrthoDB" id="5507507at2"/>
<comment type="caution">
    <text evidence="3">The sequence shown here is derived from an EMBL/GenBank/DDBJ whole genome shotgun (WGS) entry which is preliminary data.</text>
</comment>
<proteinExistence type="predicted"/>